<dbReference type="PANTHER" id="PTHR30487:SF0">
    <property type="entry name" value="PREPILIN LEADER PEPTIDASE_N-METHYLTRANSFERASE-RELATED"/>
    <property type="match status" value="1"/>
</dbReference>
<feature type="transmembrane region" description="Helical" evidence="1">
    <location>
        <begin position="180"/>
        <end position="213"/>
    </location>
</feature>
<keyword evidence="1" id="KW-1133">Transmembrane helix</keyword>
<feature type="transmembrane region" description="Helical" evidence="1">
    <location>
        <begin position="118"/>
        <end position="138"/>
    </location>
</feature>
<feature type="transmembrane region" description="Helical" evidence="1">
    <location>
        <begin position="6"/>
        <end position="25"/>
    </location>
</feature>
<dbReference type="PANTHER" id="PTHR30487">
    <property type="entry name" value="TYPE 4 PREPILIN-LIKE PROTEINS LEADER PEPTIDE-PROCESSING ENZYME"/>
    <property type="match status" value="1"/>
</dbReference>
<evidence type="ECO:0000259" key="2">
    <source>
        <dbReference type="Pfam" id="PF06750"/>
    </source>
</evidence>
<dbReference type="GO" id="GO:0004190">
    <property type="term" value="F:aspartic-type endopeptidase activity"/>
    <property type="evidence" value="ECO:0007669"/>
    <property type="project" value="TreeGrafter"/>
</dbReference>
<evidence type="ECO:0000313" key="4">
    <source>
        <dbReference type="Proteomes" id="UP000054010"/>
    </source>
</evidence>
<evidence type="ECO:0000256" key="1">
    <source>
        <dbReference type="SAM" id="Phobius"/>
    </source>
</evidence>
<name>E1IIP4_9CHLR</name>
<feature type="transmembrane region" description="Helical" evidence="1">
    <location>
        <begin position="69"/>
        <end position="87"/>
    </location>
</feature>
<feature type="domain" description="Prepilin peptidase A24 N-terminal" evidence="2">
    <location>
        <begin position="9"/>
        <end position="86"/>
    </location>
</feature>
<dbReference type="GO" id="GO:0005886">
    <property type="term" value="C:plasma membrane"/>
    <property type="evidence" value="ECO:0007669"/>
    <property type="project" value="TreeGrafter"/>
</dbReference>
<proteinExistence type="predicted"/>
<evidence type="ECO:0000313" key="3">
    <source>
        <dbReference type="EMBL" id="EFO78950.1"/>
    </source>
</evidence>
<comment type="caution">
    <text evidence="3">The sequence shown here is derived from an EMBL/GenBank/DDBJ whole genome shotgun (WGS) entry which is preliminary data.</text>
</comment>
<dbReference type="STRING" id="765420.OSCT_3195"/>
<dbReference type="eggNOG" id="COG1989">
    <property type="taxonomic scope" value="Bacteria"/>
</dbReference>
<feature type="transmembrane region" description="Helical" evidence="1">
    <location>
        <begin position="145"/>
        <end position="168"/>
    </location>
</feature>
<feature type="transmembrane region" description="Helical" evidence="1">
    <location>
        <begin position="225"/>
        <end position="246"/>
    </location>
</feature>
<dbReference type="InterPro" id="IPR010627">
    <property type="entry name" value="Prepilin_pept_A24_N"/>
</dbReference>
<dbReference type="Pfam" id="PF06750">
    <property type="entry name" value="A24_N_bact"/>
    <property type="match status" value="1"/>
</dbReference>
<organism evidence="3 4">
    <name type="scientific">Oscillochloris trichoides DG-6</name>
    <dbReference type="NCBI Taxonomy" id="765420"/>
    <lineage>
        <taxon>Bacteria</taxon>
        <taxon>Bacillati</taxon>
        <taxon>Chloroflexota</taxon>
        <taxon>Chloroflexia</taxon>
        <taxon>Chloroflexales</taxon>
        <taxon>Chloroflexineae</taxon>
        <taxon>Oscillochloridaceae</taxon>
        <taxon>Oscillochloris</taxon>
    </lineage>
</organism>
<dbReference type="GO" id="GO:0006465">
    <property type="term" value="P:signal peptide processing"/>
    <property type="evidence" value="ECO:0007669"/>
    <property type="project" value="TreeGrafter"/>
</dbReference>
<protein>
    <submittedName>
        <fullName evidence="3">Peptidase A24A domain protein</fullName>
    </submittedName>
</protein>
<keyword evidence="4" id="KW-1185">Reference proteome</keyword>
<reference evidence="3 4" key="1">
    <citation type="journal article" date="2011" name="J. Bacteriol.">
        <title>Draft genome sequence of the anoxygenic filamentous phototrophic bacterium Oscillochloris trichoides subsp. DG-6.</title>
        <authorList>
            <person name="Kuznetsov B.B."/>
            <person name="Ivanovsky R.N."/>
            <person name="Keppen O.I."/>
            <person name="Sukhacheva M.V."/>
            <person name="Bumazhkin B.K."/>
            <person name="Patutina E.O."/>
            <person name="Beletsky A.V."/>
            <person name="Mardanov A.V."/>
            <person name="Baslerov R.V."/>
            <person name="Panteleeva A.N."/>
            <person name="Kolganova T.V."/>
            <person name="Ravin N.V."/>
            <person name="Skryabin K.G."/>
        </authorList>
    </citation>
    <scope>NUCLEOTIDE SEQUENCE [LARGE SCALE GENOMIC DNA]</scope>
    <source>
        <strain evidence="3 4">DG-6</strain>
    </source>
</reference>
<dbReference type="HOGENOM" id="CLU_057101_3_0_0"/>
<dbReference type="AlphaFoldDB" id="E1IIP4"/>
<keyword evidence="1" id="KW-0472">Membrane</keyword>
<keyword evidence="1" id="KW-0812">Transmembrane</keyword>
<dbReference type="EMBL" id="ADVR01000141">
    <property type="protein sequence ID" value="EFO78950.1"/>
    <property type="molecule type" value="Genomic_DNA"/>
</dbReference>
<gene>
    <name evidence="3" type="ORF">OSCT_3195</name>
</gene>
<dbReference type="InterPro" id="IPR050882">
    <property type="entry name" value="Prepilin_peptidase/N-MTase"/>
</dbReference>
<sequence>MLMWPAIMILGLCLGTFLNVLIIRIPRERQILGWPRCTRTGAPLVWWQLLPVVGWLVQRGRAADGRRLHWIYPFVEILTAIALLRIYQFHGLGSDFFYLTFICAILILTGVIDWLHRWIYTFVILGAALVALIVGPLVGMDWRNVLLGALIGGIMFLLLFVLAKFIFPGHAAPFGLGDVYLAIFIGASVGVINLTAAIIPGMLIAGVVAAGIIIMRRMGRPTPDYIAYGSYLCLGTLLFIISGGLAG</sequence>
<dbReference type="Proteomes" id="UP000054010">
    <property type="component" value="Unassembled WGS sequence"/>
</dbReference>
<feature type="transmembrane region" description="Helical" evidence="1">
    <location>
        <begin position="96"/>
        <end position="112"/>
    </location>
</feature>
<accession>E1IIP4</accession>